<evidence type="ECO:0000313" key="3">
    <source>
        <dbReference type="EMBL" id="ADU31611.1"/>
    </source>
</evidence>
<dbReference type="CDD" id="cd07716">
    <property type="entry name" value="RNaseZ_short-form-like_MBL-fold"/>
    <property type="match status" value="1"/>
</dbReference>
<dbReference type="RefSeq" id="WP_013489942.1">
    <property type="nucleotide sequence ID" value="NC_014829.1"/>
</dbReference>
<dbReference type="PANTHER" id="PTHR46018:SF4">
    <property type="entry name" value="METALLO-HYDROLASE YHFI-RELATED"/>
    <property type="match status" value="1"/>
</dbReference>
<dbReference type="OrthoDB" id="9794898at2"/>
<dbReference type="InterPro" id="IPR036866">
    <property type="entry name" value="RibonucZ/Hydroxyglut_hydro"/>
</dbReference>
<keyword evidence="4" id="KW-1185">Reference proteome</keyword>
<dbReference type="AlphaFoldDB" id="E6U1W4"/>
<dbReference type="Pfam" id="PF12706">
    <property type="entry name" value="Lactamase_B_2"/>
    <property type="match status" value="1"/>
</dbReference>
<evidence type="ECO:0000256" key="1">
    <source>
        <dbReference type="ARBA" id="ARBA00022833"/>
    </source>
</evidence>
<feature type="domain" description="Metallo-beta-lactamase" evidence="2">
    <location>
        <begin position="18"/>
        <end position="207"/>
    </location>
</feature>
<dbReference type="eggNOG" id="COG1234">
    <property type="taxonomic scope" value="Bacteria"/>
</dbReference>
<dbReference type="PANTHER" id="PTHR46018">
    <property type="entry name" value="ZINC PHOSPHODIESTERASE ELAC PROTEIN 1"/>
    <property type="match status" value="1"/>
</dbReference>
<dbReference type="HOGENOM" id="CLU_031317_3_1_9"/>
<dbReference type="GO" id="GO:0042781">
    <property type="term" value="F:3'-tRNA processing endoribonuclease activity"/>
    <property type="evidence" value="ECO:0007669"/>
    <property type="project" value="TreeGrafter"/>
</dbReference>
<proteinExistence type="predicted"/>
<dbReference type="KEGG" id="bco:Bcell_3369"/>
<gene>
    <name evidence="3" type="ordered locus">Bcell_3369</name>
</gene>
<accession>E6U1W4</accession>
<dbReference type="SUPFAM" id="SSF56281">
    <property type="entry name" value="Metallo-hydrolase/oxidoreductase"/>
    <property type="match status" value="1"/>
</dbReference>
<protein>
    <recommendedName>
        <fullName evidence="2">Metallo-beta-lactamase domain-containing protein</fullName>
    </recommendedName>
</protein>
<dbReference type="Gene3D" id="3.60.15.10">
    <property type="entry name" value="Ribonuclease Z/Hydroxyacylglutathione hydrolase-like"/>
    <property type="match status" value="1"/>
</dbReference>
<evidence type="ECO:0000259" key="2">
    <source>
        <dbReference type="SMART" id="SM00849"/>
    </source>
</evidence>
<dbReference type="EMBL" id="CP002394">
    <property type="protein sequence ID" value="ADU31611.1"/>
    <property type="molecule type" value="Genomic_DNA"/>
</dbReference>
<sequence>MKMTVVGFWHGYPEAGEATSGYLLEADEYNVLIDCGSGVISNVQKFCNLNDLKAIILSHYHHDHMADIGVFHYSQILTQSKEKKIIYGHTEDEEKFQKLHFQDLVVAKAFSEKHVLTLGPFNINFHKTVHPASCYAMRIERNGKIMTYTADTSYQEELADFAKNSDVLIAECSAYEENDVSQFGHMNSRDAGRLAQKAGVKQLLLSHLPHHGDHQQLKNEASKYFDGEILIASSGLSISL</sequence>
<organism evidence="3 4">
    <name type="scientific">Evansella cellulosilytica (strain ATCC 21833 / DSM 2522 / FERM P-1141 / JCM 9156 / N-4)</name>
    <name type="common">Bacillus cellulosilyticus</name>
    <dbReference type="NCBI Taxonomy" id="649639"/>
    <lineage>
        <taxon>Bacteria</taxon>
        <taxon>Bacillati</taxon>
        <taxon>Bacillota</taxon>
        <taxon>Bacilli</taxon>
        <taxon>Bacillales</taxon>
        <taxon>Bacillaceae</taxon>
        <taxon>Evansella</taxon>
    </lineage>
</organism>
<dbReference type="SMART" id="SM00849">
    <property type="entry name" value="Lactamase_B"/>
    <property type="match status" value="1"/>
</dbReference>
<name>E6U1W4_EVAC2</name>
<evidence type="ECO:0000313" key="4">
    <source>
        <dbReference type="Proteomes" id="UP000001401"/>
    </source>
</evidence>
<keyword evidence="1" id="KW-0862">Zinc</keyword>
<reference evidence="3" key="1">
    <citation type="submission" date="2010-12" db="EMBL/GenBank/DDBJ databases">
        <title>Complete sequence of Bacillus cellulosilyticus DSM 2522.</title>
        <authorList>
            <consortium name="US DOE Joint Genome Institute"/>
            <person name="Lucas S."/>
            <person name="Copeland A."/>
            <person name="Lapidus A."/>
            <person name="Cheng J.-F."/>
            <person name="Bruce D."/>
            <person name="Goodwin L."/>
            <person name="Pitluck S."/>
            <person name="Chertkov O."/>
            <person name="Detter J.C."/>
            <person name="Han C."/>
            <person name="Tapia R."/>
            <person name="Land M."/>
            <person name="Hauser L."/>
            <person name="Jeffries C."/>
            <person name="Kyrpides N."/>
            <person name="Ivanova N."/>
            <person name="Mikhailova N."/>
            <person name="Brumm P."/>
            <person name="Mead D."/>
            <person name="Woyke T."/>
        </authorList>
    </citation>
    <scope>NUCLEOTIDE SEQUENCE [LARGE SCALE GENOMIC DNA]</scope>
    <source>
        <strain evidence="3">DSM 2522</strain>
    </source>
</reference>
<dbReference type="Proteomes" id="UP000001401">
    <property type="component" value="Chromosome"/>
</dbReference>
<dbReference type="STRING" id="649639.Bcell_3369"/>
<dbReference type="InterPro" id="IPR001279">
    <property type="entry name" value="Metallo-B-lactamas"/>
</dbReference>